<accession>A0AAV2TDT3</accession>
<dbReference type="EMBL" id="CAXLJL010000234">
    <property type="protein sequence ID" value="CAL5134875.1"/>
    <property type="molecule type" value="Genomic_DNA"/>
</dbReference>
<dbReference type="GO" id="GO:0004103">
    <property type="term" value="F:choline kinase activity"/>
    <property type="evidence" value="ECO:0007669"/>
    <property type="project" value="TreeGrafter"/>
</dbReference>
<gene>
    <name evidence="4" type="ORF">CDAUBV1_LOCUS8828</name>
</gene>
<evidence type="ECO:0008006" key="6">
    <source>
        <dbReference type="Google" id="ProtNLM"/>
    </source>
</evidence>
<dbReference type="InterPro" id="IPR011009">
    <property type="entry name" value="Kinase-like_dom_sf"/>
</dbReference>
<comment type="caution">
    <text evidence="4">The sequence shown here is derived from an EMBL/GenBank/DDBJ whole genome shotgun (WGS) entry which is preliminary data.</text>
</comment>
<dbReference type="Proteomes" id="UP001497525">
    <property type="component" value="Unassembled WGS sequence"/>
</dbReference>
<dbReference type="PANTHER" id="PTHR22603:SF93">
    <property type="entry name" value="RE24176P"/>
    <property type="match status" value="1"/>
</dbReference>
<keyword evidence="1" id="KW-0443">Lipid metabolism</keyword>
<organism evidence="4 5">
    <name type="scientific">Calicophoron daubneyi</name>
    <name type="common">Rumen fluke</name>
    <name type="synonym">Paramphistomum daubneyi</name>
    <dbReference type="NCBI Taxonomy" id="300641"/>
    <lineage>
        <taxon>Eukaryota</taxon>
        <taxon>Metazoa</taxon>
        <taxon>Spiralia</taxon>
        <taxon>Lophotrochozoa</taxon>
        <taxon>Platyhelminthes</taxon>
        <taxon>Trematoda</taxon>
        <taxon>Digenea</taxon>
        <taxon>Plagiorchiida</taxon>
        <taxon>Pronocephalata</taxon>
        <taxon>Paramphistomoidea</taxon>
        <taxon>Paramphistomidae</taxon>
        <taxon>Calicophoron</taxon>
    </lineage>
</organism>
<evidence type="ECO:0000313" key="5">
    <source>
        <dbReference type="Proteomes" id="UP001497525"/>
    </source>
</evidence>
<dbReference type="GO" id="GO:0006646">
    <property type="term" value="P:phosphatidylethanolamine biosynthetic process"/>
    <property type="evidence" value="ECO:0007669"/>
    <property type="project" value="TreeGrafter"/>
</dbReference>
<evidence type="ECO:0000256" key="3">
    <source>
        <dbReference type="ARBA" id="ARBA00038211"/>
    </source>
</evidence>
<dbReference type="Pfam" id="PF01633">
    <property type="entry name" value="Choline_kinase"/>
    <property type="match status" value="1"/>
</dbReference>
<sequence length="453" mass="52173">MDGNQKHILCVKPVEYDRQSDVPCPDSITQVSQSIIDRFNGCVIKYLVKQCSRSLAGSWSDPANVVVKENRTCGLSNYLYLGYLKDHVPVRLNEPRKVLIRVYGEVLRSSVESTVLDAVNFALLSEKRMGPQLIGVFSGGRIEEYIEQSRPLTTAELSLSEVIEKTAYHMGRIHALNMPFCKQPTFILKMLEKFLGQLTGRLEPPHRPVSSVSTSSFVALEQEYDAEPYLDNSSHSPNFNVVHELTNKLQLMEEYEWLKSKLFMNGKNAFPVVFCHNDFQENNILVLNDPAKDGCYEMLPIDFEYSGYNFRGFDIGNHFNEWCYEYGIPHPPYFKKDSSKYPTWEQQEKFWEIYLTSFRTSRRNSVSFTHSGHEESDLTENGVEKPADFQKLWIETAYGSLYSHLFWAAWSLIQSQISSIQFHFDAYAVARMDDYYKMKSILLSATALEAKKT</sequence>
<dbReference type="Gene3D" id="3.90.1200.10">
    <property type="match status" value="1"/>
</dbReference>
<dbReference type="AlphaFoldDB" id="A0AAV2TDT3"/>
<dbReference type="SUPFAM" id="SSF56112">
    <property type="entry name" value="Protein kinase-like (PK-like)"/>
    <property type="match status" value="1"/>
</dbReference>
<evidence type="ECO:0000256" key="1">
    <source>
        <dbReference type="ARBA" id="ARBA00023209"/>
    </source>
</evidence>
<evidence type="ECO:0000313" key="4">
    <source>
        <dbReference type="EMBL" id="CAL5134875.1"/>
    </source>
</evidence>
<keyword evidence="1" id="KW-0594">Phospholipid biosynthesis</keyword>
<evidence type="ECO:0000256" key="2">
    <source>
        <dbReference type="ARBA" id="ARBA00023264"/>
    </source>
</evidence>
<reference evidence="4" key="1">
    <citation type="submission" date="2024-06" db="EMBL/GenBank/DDBJ databases">
        <authorList>
            <person name="Liu X."/>
            <person name="Lenzi L."/>
            <person name="Haldenby T S."/>
            <person name="Uol C."/>
        </authorList>
    </citation>
    <scope>NUCLEOTIDE SEQUENCE</scope>
</reference>
<dbReference type="Gene3D" id="3.30.200.20">
    <property type="entry name" value="Phosphorylase Kinase, domain 1"/>
    <property type="match status" value="1"/>
</dbReference>
<dbReference type="PANTHER" id="PTHR22603">
    <property type="entry name" value="CHOLINE/ETHANOALAMINE KINASE"/>
    <property type="match status" value="1"/>
</dbReference>
<keyword evidence="1" id="KW-0444">Lipid biosynthesis</keyword>
<keyword evidence="2" id="KW-1208">Phospholipid metabolism</keyword>
<name>A0AAV2TDT3_CALDB</name>
<dbReference type="GO" id="GO:0004305">
    <property type="term" value="F:ethanolamine kinase activity"/>
    <property type="evidence" value="ECO:0007669"/>
    <property type="project" value="TreeGrafter"/>
</dbReference>
<proteinExistence type="inferred from homology"/>
<dbReference type="GO" id="GO:0005737">
    <property type="term" value="C:cytoplasm"/>
    <property type="evidence" value="ECO:0007669"/>
    <property type="project" value="TreeGrafter"/>
</dbReference>
<comment type="similarity">
    <text evidence="3">Belongs to the choline/ethanolamine kinase family.</text>
</comment>
<protein>
    <recommendedName>
        <fullName evidence="6">Choline/ethanolamine kinase</fullName>
    </recommendedName>
</protein>